<gene>
    <name evidence="2" type="ORF">CDL12_23445</name>
</gene>
<dbReference type="EMBL" id="NKXS01005301">
    <property type="protein sequence ID" value="PIN04020.1"/>
    <property type="molecule type" value="Genomic_DNA"/>
</dbReference>
<name>A0A2G9GG74_9LAMI</name>
<evidence type="ECO:0000313" key="3">
    <source>
        <dbReference type="Proteomes" id="UP000231279"/>
    </source>
</evidence>
<sequence>MIITCPSKKIWTTTANSSAMRANKKHLNLISTYAQSVQIFYAHTFVLTAQSNRRGRIVVATNMNLFLKIENLTSFVMLLAQLLQIHHMFVQNVPFGFTRLVLPHLCSSTIFIMKSICLFLVSQSLKNLQTSQLVAIFANKK</sequence>
<keyword evidence="1" id="KW-0812">Transmembrane</keyword>
<keyword evidence="1" id="KW-1133">Transmembrane helix</keyword>
<evidence type="ECO:0000313" key="2">
    <source>
        <dbReference type="EMBL" id="PIN04020.1"/>
    </source>
</evidence>
<protein>
    <submittedName>
        <fullName evidence="2">Uncharacterized protein</fullName>
    </submittedName>
</protein>
<organism evidence="2 3">
    <name type="scientific">Handroanthus impetiginosus</name>
    <dbReference type="NCBI Taxonomy" id="429701"/>
    <lineage>
        <taxon>Eukaryota</taxon>
        <taxon>Viridiplantae</taxon>
        <taxon>Streptophyta</taxon>
        <taxon>Embryophyta</taxon>
        <taxon>Tracheophyta</taxon>
        <taxon>Spermatophyta</taxon>
        <taxon>Magnoliopsida</taxon>
        <taxon>eudicotyledons</taxon>
        <taxon>Gunneridae</taxon>
        <taxon>Pentapetalae</taxon>
        <taxon>asterids</taxon>
        <taxon>lamiids</taxon>
        <taxon>Lamiales</taxon>
        <taxon>Bignoniaceae</taxon>
        <taxon>Crescentiina</taxon>
        <taxon>Tabebuia alliance</taxon>
        <taxon>Handroanthus</taxon>
    </lineage>
</organism>
<keyword evidence="1" id="KW-0472">Membrane</keyword>
<evidence type="ECO:0000256" key="1">
    <source>
        <dbReference type="SAM" id="Phobius"/>
    </source>
</evidence>
<proteinExistence type="predicted"/>
<comment type="caution">
    <text evidence="2">The sequence shown here is derived from an EMBL/GenBank/DDBJ whole genome shotgun (WGS) entry which is preliminary data.</text>
</comment>
<feature type="transmembrane region" description="Helical" evidence="1">
    <location>
        <begin position="101"/>
        <end position="121"/>
    </location>
</feature>
<feature type="transmembrane region" description="Helical" evidence="1">
    <location>
        <begin position="72"/>
        <end position="89"/>
    </location>
</feature>
<reference evidence="3" key="1">
    <citation type="journal article" date="2018" name="Gigascience">
        <title>Genome assembly of the Pink Ipe (Handroanthus impetiginosus, Bignoniaceae), a highly valued, ecologically keystone Neotropical timber forest tree.</title>
        <authorList>
            <person name="Silva-Junior O.B."/>
            <person name="Grattapaglia D."/>
            <person name="Novaes E."/>
            <person name="Collevatti R.G."/>
        </authorList>
    </citation>
    <scope>NUCLEOTIDE SEQUENCE [LARGE SCALE GENOMIC DNA]</scope>
    <source>
        <strain evidence="3">cv. UFG-1</strain>
    </source>
</reference>
<accession>A0A2G9GG74</accession>
<dbReference type="AlphaFoldDB" id="A0A2G9GG74"/>
<keyword evidence="3" id="KW-1185">Reference proteome</keyword>
<dbReference type="Proteomes" id="UP000231279">
    <property type="component" value="Unassembled WGS sequence"/>
</dbReference>